<evidence type="ECO:0000313" key="2">
    <source>
        <dbReference type="Proteomes" id="UP000636960"/>
    </source>
</evidence>
<dbReference type="AlphaFoldDB" id="A0A919K9Z0"/>
<gene>
    <name evidence="1" type="ORF">Ari01nite_89220</name>
</gene>
<reference evidence="1" key="1">
    <citation type="submission" date="2021-01" db="EMBL/GenBank/DDBJ databases">
        <title>Whole genome shotgun sequence of Actinoplanes rishiriensis NBRC 108556.</title>
        <authorList>
            <person name="Komaki H."/>
            <person name="Tamura T."/>
        </authorList>
    </citation>
    <scope>NUCLEOTIDE SEQUENCE</scope>
    <source>
        <strain evidence="1">NBRC 108556</strain>
    </source>
</reference>
<sequence>MPRRWLRFPLTATDQARADPATITVLDGGPAHPDRLRLEFDVTNPAAGPPAVRPLFPGVLSFLADPGAPGVLPAATDPFTWTDAEYAGWRTVGTLVMELDPTLVPALGVRPAPTVAWYWPVRLSRDFLLDSVRHQLVKSKVRRPAGGEVATGDPRWPAHAVSGLLAGTHAVKLRTPAAEDQDDAVRFAMPTVELAADGSTGLWIAVAAGTSTDDGVVPAPVPGTVPLLDPAHPANALLDARRTLISLRSQTIGAEAGVGPLVSTALPDGAWPAGPRWFTVAFSTPGAAGFAYRSGALPAVGVEVTTAAGIVLQQRRLSTRGLITVMQEPTDPAAPPPVVRCTVDPGADLRLAETNGARPGPPETIEFDFATLTEPARVVLQPPPPPVLDAAGKAAYATRLATLSLRLGRTPATREAVGERLTTDESLIRPVAWPAGTPVFRGTRRPWAGAADPANQNVLVDGPGLADLRALFDALQQLTPAPGRPPIRPAEAMVLWLMEGRVALGSEGFFNIPMLAPGANTSWIFADRTGFSGNPFDAAVFGAATEAQTRTLLRSMLLWNCWGMDVFAATDKLPGQDTTLRWEPTIAASAAGHDTKFRTALAAIAAAGFTVPTEAQVNGTIELRPMIGGGWEFRLNAGYVRTHLQIQYGEYLRRQVAYLDPARTAPHPALPAAAWSLPAFNYIAFNGGLAEAGRLWAVADGVLAGGAAPPWVRSHQDALRTFRLTADEQQRTPLAAPETRSRAARVNGLHFAALVDAFGAAYPRVLYP</sequence>
<keyword evidence="2" id="KW-1185">Reference proteome</keyword>
<dbReference type="EMBL" id="BOMV01000104">
    <property type="protein sequence ID" value="GIF01458.1"/>
    <property type="molecule type" value="Genomic_DNA"/>
</dbReference>
<organism evidence="1 2">
    <name type="scientific">Paractinoplanes rishiriensis</name>
    <dbReference type="NCBI Taxonomy" id="1050105"/>
    <lineage>
        <taxon>Bacteria</taxon>
        <taxon>Bacillati</taxon>
        <taxon>Actinomycetota</taxon>
        <taxon>Actinomycetes</taxon>
        <taxon>Micromonosporales</taxon>
        <taxon>Micromonosporaceae</taxon>
        <taxon>Paractinoplanes</taxon>
    </lineage>
</organism>
<protein>
    <submittedName>
        <fullName evidence="1">Uncharacterized protein</fullName>
    </submittedName>
</protein>
<dbReference type="Proteomes" id="UP000636960">
    <property type="component" value="Unassembled WGS sequence"/>
</dbReference>
<evidence type="ECO:0000313" key="1">
    <source>
        <dbReference type="EMBL" id="GIF01458.1"/>
    </source>
</evidence>
<comment type="caution">
    <text evidence="1">The sequence shown here is derived from an EMBL/GenBank/DDBJ whole genome shotgun (WGS) entry which is preliminary data.</text>
</comment>
<proteinExistence type="predicted"/>
<dbReference type="RefSeq" id="WP_203790216.1">
    <property type="nucleotide sequence ID" value="NZ_BOMV01000104.1"/>
</dbReference>
<name>A0A919K9Z0_9ACTN</name>
<accession>A0A919K9Z0</accession>